<gene>
    <name evidence="3" type="ORF">FHR84_001295</name>
</gene>
<dbReference type="Proteomes" id="UP000548304">
    <property type="component" value="Unassembled WGS sequence"/>
</dbReference>
<dbReference type="RefSeq" id="WP_218862277.1">
    <property type="nucleotide sequence ID" value="NZ_JACBYW010000002.1"/>
</dbReference>
<keyword evidence="4" id="KW-1185">Reference proteome</keyword>
<keyword evidence="2" id="KW-1133">Transmembrane helix</keyword>
<protein>
    <submittedName>
        <fullName evidence="3">Uncharacterized protein</fullName>
    </submittedName>
</protein>
<keyword evidence="2" id="KW-0472">Membrane</keyword>
<dbReference type="AlphaFoldDB" id="A0A852Z703"/>
<feature type="compositionally biased region" description="Low complexity" evidence="1">
    <location>
        <begin position="65"/>
        <end position="92"/>
    </location>
</feature>
<evidence type="ECO:0000256" key="2">
    <source>
        <dbReference type="SAM" id="Phobius"/>
    </source>
</evidence>
<comment type="caution">
    <text evidence="3">The sequence shown here is derived from an EMBL/GenBank/DDBJ whole genome shotgun (WGS) entry which is preliminary data.</text>
</comment>
<accession>A0A852Z703</accession>
<organism evidence="3 4">
    <name type="scientific">Actinopolyspora biskrensis</name>
    <dbReference type="NCBI Taxonomy" id="1470178"/>
    <lineage>
        <taxon>Bacteria</taxon>
        <taxon>Bacillati</taxon>
        <taxon>Actinomycetota</taxon>
        <taxon>Actinomycetes</taxon>
        <taxon>Actinopolysporales</taxon>
        <taxon>Actinopolysporaceae</taxon>
        <taxon>Actinopolyspora</taxon>
    </lineage>
</organism>
<sequence>MTGSQQNFERGDTAPLNAVRGGSGGPPDRVTQGWNPEGGAGGAGEERTRPTFPPHQAAAEPSNMSRGSRPPADSAPPRGAGSSAPSPGATSGQRPAERTATDRGAVGGPPHAAGAAQSGPGPSGAGESRAGAGITPTGWVIRGLVLVLVSVLSGVLWLVVKPSDTQSASEDPATRQEGPNTEYDFEKYAGDEPANCADHSTMKIADFFEDTACSHITRALYTTQLPNGERVLTSVVTVLMPDASSAAELEKLATRNATGNIEDLVTAGSRVPEGYPELTHDYGYASTHRERLVVIGESSYFHRSGRDDGRLKHVTSDALQLGAKQDREPG</sequence>
<feature type="region of interest" description="Disordered" evidence="1">
    <location>
        <begin position="163"/>
        <end position="183"/>
    </location>
</feature>
<evidence type="ECO:0000256" key="1">
    <source>
        <dbReference type="SAM" id="MobiDB-lite"/>
    </source>
</evidence>
<evidence type="ECO:0000313" key="4">
    <source>
        <dbReference type="Proteomes" id="UP000548304"/>
    </source>
</evidence>
<dbReference type="EMBL" id="JACBYW010000002">
    <property type="protein sequence ID" value="NYH77973.1"/>
    <property type="molecule type" value="Genomic_DNA"/>
</dbReference>
<feature type="compositionally biased region" description="Low complexity" evidence="1">
    <location>
        <begin position="108"/>
        <end position="130"/>
    </location>
</feature>
<proteinExistence type="predicted"/>
<keyword evidence="2" id="KW-0812">Transmembrane</keyword>
<feature type="region of interest" description="Disordered" evidence="1">
    <location>
        <begin position="1"/>
        <end position="130"/>
    </location>
</feature>
<reference evidence="3 4" key="1">
    <citation type="submission" date="2020-07" db="EMBL/GenBank/DDBJ databases">
        <title>Genomic Encyclopedia of Type Strains, Phase III (KMG-III): the genomes of soil and plant-associated and newly described type strains.</title>
        <authorList>
            <person name="Whitman W."/>
        </authorList>
    </citation>
    <scope>NUCLEOTIDE SEQUENCE [LARGE SCALE GENOMIC DNA]</scope>
    <source>
        <strain evidence="3 4">CECT 8576</strain>
    </source>
</reference>
<name>A0A852Z703_9ACTN</name>
<feature type="transmembrane region" description="Helical" evidence="2">
    <location>
        <begin position="139"/>
        <end position="160"/>
    </location>
</feature>
<evidence type="ECO:0000313" key="3">
    <source>
        <dbReference type="EMBL" id="NYH77973.1"/>
    </source>
</evidence>